<dbReference type="SUPFAM" id="SSF51445">
    <property type="entry name" value="(Trans)glycosidases"/>
    <property type="match status" value="1"/>
</dbReference>
<comment type="caution">
    <text evidence="7">The sequence shown here is derived from an EMBL/GenBank/DDBJ whole genome shotgun (WGS) entry which is preliminary data.</text>
</comment>
<dbReference type="PANTHER" id="PTHR10030">
    <property type="entry name" value="ALPHA-L-FUCOSIDASE"/>
    <property type="match status" value="1"/>
</dbReference>
<organism evidence="7">
    <name type="scientific">bioreactor metagenome</name>
    <dbReference type="NCBI Taxonomy" id="1076179"/>
    <lineage>
        <taxon>unclassified sequences</taxon>
        <taxon>metagenomes</taxon>
        <taxon>ecological metagenomes</taxon>
    </lineage>
</organism>
<dbReference type="EMBL" id="VSSQ01000322">
    <property type="protein sequence ID" value="MPL91145.1"/>
    <property type="molecule type" value="Genomic_DNA"/>
</dbReference>
<dbReference type="SUPFAM" id="SSF49785">
    <property type="entry name" value="Galactose-binding domain-like"/>
    <property type="match status" value="2"/>
</dbReference>
<dbReference type="EC" id="3.2.1.51" evidence="2"/>
<dbReference type="InterPro" id="IPR026876">
    <property type="entry name" value="Fn3_assoc_repeat"/>
</dbReference>
<keyword evidence="4" id="KW-0378">Hydrolase</keyword>
<dbReference type="PROSITE" id="PS50022">
    <property type="entry name" value="FA58C_3"/>
    <property type="match status" value="1"/>
</dbReference>
<dbReference type="InterPro" id="IPR017853">
    <property type="entry name" value="GH"/>
</dbReference>
<dbReference type="PANTHER" id="PTHR10030:SF37">
    <property type="entry name" value="ALPHA-L-FUCOSIDASE-RELATED"/>
    <property type="match status" value="1"/>
</dbReference>
<name>A0A644VIT3_9ZZZZ</name>
<dbReference type="InterPro" id="IPR000421">
    <property type="entry name" value="FA58C"/>
</dbReference>
<evidence type="ECO:0000313" key="7">
    <source>
        <dbReference type="EMBL" id="MPL91145.1"/>
    </source>
</evidence>
<comment type="similarity">
    <text evidence="1">Belongs to the glycosyl hydrolase 29 family.</text>
</comment>
<protein>
    <recommendedName>
        <fullName evidence="2">alpha-L-fucosidase</fullName>
        <ecNumber evidence="2">3.2.1.51</ecNumber>
    </recommendedName>
</protein>
<dbReference type="InterPro" id="IPR000933">
    <property type="entry name" value="Glyco_hydro_29"/>
</dbReference>
<dbReference type="InterPro" id="IPR057739">
    <property type="entry name" value="Glyco_hydro_29_N"/>
</dbReference>
<dbReference type="Gene3D" id="2.60.120.260">
    <property type="entry name" value="Galactose-binding domain-like"/>
    <property type="match status" value="2"/>
</dbReference>
<dbReference type="Pfam" id="PF00754">
    <property type="entry name" value="F5_F8_type_C"/>
    <property type="match status" value="2"/>
</dbReference>
<proteinExistence type="inferred from homology"/>
<evidence type="ECO:0000256" key="3">
    <source>
        <dbReference type="ARBA" id="ARBA00022729"/>
    </source>
</evidence>
<feature type="domain" description="F5/8 type C" evidence="6">
    <location>
        <begin position="341"/>
        <end position="480"/>
    </location>
</feature>
<dbReference type="GO" id="GO:0005764">
    <property type="term" value="C:lysosome"/>
    <property type="evidence" value="ECO:0007669"/>
    <property type="project" value="TreeGrafter"/>
</dbReference>
<sequence length="685" mass="76215">MNKLNSLLLGGLVLSTLLSCKNVPPPKAVYPVPTPEQVEWHKLETYAFIHFGLNTFNDLEWGFGNTPASTFNPTQLDCDQWVSTVKAAGLKGVILTAKHHDGFCLWPTATTEYSVKNSPWKEGKGDMVKELSEACKRQGLKFGIYLSPWDRNNANYGKPEYVETFHAQMKELLTNYGPIFEYWFDGANGGNGWYGGANETRSIDANTYYKYEEARETIKKLHPAAMIFGGTVPDIRWIGNEEGWAGATQWSSYDYSKQKHYRESQWGMEGAEHWMGGECDVSIRPGWFYHAREDHQTRSLANLVDLYYRSVGHNSNFLLNFPVALTGKITAADSTRAVEWYQTIQNDLKDNLLKGISVTASNTRGREYSASKATDGNWDTYWATEDGVTDATLTFKLNEPKNVNRLLIQEYIPLGQRVRSFTIETEINGQWKPVEAVDSTTTVGYKRIVRFNTVKAEKVRIHFTDARGPLCINNVEAFLAPALVTEPAISRNGKDEVTITAGDKGSDVYYTTDGTTPTTKSARYTAPFAFAKKGTVKAIAYDASFNKQSPVSSAAFDIPASGLKIVTPKDEKTAVILDGNGYSAYYLPEGKQQLEVELNTEAPISGFVYVPNQGRDAGGHISSYQLYIDNVKVAEGEFSNIKHNPIAQEIKFTPVKGKKIRLVATSITENGKRAGIGEFSVITAE</sequence>
<dbReference type="PROSITE" id="PS51257">
    <property type="entry name" value="PROKAR_LIPOPROTEIN"/>
    <property type="match status" value="1"/>
</dbReference>
<dbReference type="GO" id="GO:0004560">
    <property type="term" value="F:alpha-L-fucosidase activity"/>
    <property type="evidence" value="ECO:0007669"/>
    <property type="project" value="InterPro"/>
</dbReference>
<reference evidence="7" key="1">
    <citation type="submission" date="2019-08" db="EMBL/GenBank/DDBJ databases">
        <authorList>
            <person name="Kucharzyk K."/>
            <person name="Murdoch R.W."/>
            <person name="Higgins S."/>
            <person name="Loffler F."/>
        </authorList>
    </citation>
    <scope>NUCLEOTIDE SEQUENCE</scope>
</reference>
<evidence type="ECO:0000256" key="4">
    <source>
        <dbReference type="ARBA" id="ARBA00022801"/>
    </source>
</evidence>
<evidence type="ECO:0000256" key="2">
    <source>
        <dbReference type="ARBA" id="ARBA00012662"/>
    </source>
</evidence>
<keyword evidence="5" id="KW-0326">Glycosidase</keyword>
<evidence type="ECO:0000256" key="5">
    <source>
        <dbReference type="ARBA" id="ARBA00023295"/>
    </source>
</evidence>
<dbReference type="GO" id="GO:0006004">
    <property type="term" value="P:fucose metabolic process"/>
    <property type="evidence" value="ECO:0007669"/>
    <property type="project" value="TreeGrafter"/>
</dbReference>
<evidence type="ECO:0000256" key="1">
    <source>
        <dbReference type="ARBA" id="ARBA00007951"/>
    </source>
</evidence>
<evidence type="ECO:0000259" key="6">
    <source>
        <dbReference type="PROSITE" id="PS50022"/>
    </source>
</evidence>
<gene>
    <name evidence="7" type="ORF">SDC9_37208</name>
</gene>
<dbReference type="AlphaFoldDB" id="A0A644VIT3"/>
<dbReference type="Pfam" id="PF01120">
    <property type="entry name" value="Alpha_L_fucos"/>
    <property type="match status" value="1"/>
</dbReference>
<dbReference type="SMART" id="SM00812">
    <property type="entry name" value="Alpha_L_fucos"/>
    <property type="match status" value="1"/>
</dbReference>
<keyword evidence="3" id="KW-0732">Signal</keyword>
<dbReference type="Gene3D" id="3.20.20.80">
    <property type="entry name" value="Glycosidases"/>
    <property type="match status" value="1"/>
</dbReference>
<accession>A0A644VIT3</accession>
<dbReference type="GO" id="GO:0016139">
    <property type="term" value="P:glycoside catabolic process"/>
    <property type="evidence" value="ECO:0007669"/>
    <property type="project" value="TreeGrafter"/>
</dbReference>
<dbReference type="InterPro" id="IPR008979">
    <property type="entry name" value="Galactose-bd-like_sf"/>
</dbReference>
<dbReference type="Pfam" id="PF13287">
    <property type="entry name" value="Fn3_assoc"/>
    <property type="match status" value="1"/>
</dbReference>